<accession>A0A9W9ZMK1</accession>
<proteinExistence type="predicted"/>
<protein>
    <recommendedName>
        <fullName evidence="2">acid phosphatase</fullName>
        <ecNumber evidence="2">3.1.3.2</ecNumber>
    </recommendedName>
</protein>
<keyword evidence="6" id="KW-0325">Glycoprotein</keyword>
<keyword evidence="5" id="KW-1015">Disulfide bond</keyword>
<evidence type="ECO:0000256" key="3">
    <source>
        <dbReference type="ARBA" id="ARBA00022729"/>
    </source>
</evidence>
<evidence type="ECO:0000256" key="1">
    <source>
        <dbReference type="ARBA" id="ARBA00000032"/>
    </source>
</evidence>
<name>A0A9W9ZMK1_9CNID</name>
<keyword evidence="4" id="KW-0378">Hydrolase</keyword>
<reference evidence="7" key="1">
    <citation type="submission" date="2023-01" db="EMBL/GenBank/DDBJ databases">
        <title>Genome assembly of the deep-sea coral Lophelia pertusa.</title>
        <authorList>
            <person name="Herrera S."/>
            <person name="Cordes E."/>
        </authorList>
    </citation>
    <scope>NUCLEOTIDE SEQUENCE</scope>
    <source>
        <strain evidence="7">USNM1676648</strain>
        <tissue evidence="7">Polyp</tissue>
    </source>
</reference>
<dbReference type="PANTHER" id="PTHR11567">
    <property type="entry name" value="ACID PHOSPHATASE-RELATED"/>
    <property type="match status" value="1"/>
</dbReference>
<keyword evidence="8" id="KW-1185">Reference proteome</keyword>
<feature type="non-terminal residue" evidence="7">
    <location>
        <position position="1"/>
    </location>
</feature>
<evidence type="ECO:0000313" key="8">
    <source>
        <dbReference type="Proteomes" id="UP001163046"/>
    </source>
</evidence>
<gene>
    <name evidence="7" type="primary">ACP2_4</name>
    <name evidence="7" type="ORF">OS493_026860</name>
</gene>
<dbReference type="EMBL" id="MU825896">
    <property type="protein sequence ID" value="KAJ7383674.1"/>
    <property type="molecule type" value="Genomic_DNA"/>
</dbReference>
<evidence type="ECO:0000313" key="7">
    <source>
        <dbReference type="EMBL" id="KAJ7383674.1"/>
    </source>
</evidence>
<comment type="caution">
    <text evidence="7">The sequence shown here is derived from an EMBL/GenBank/DDBJ whole genome shotgun (WGS) entry which is preliminary data.</text>
</comment>
<dbReference type="SUPFAM" id="SSF53254">
    <property type="entry name" value="Phosphoglycerate mutase-like"/>
    <property type="match status" value="1"/>
</dbReference>
<sequence>MVNAIYRHGDRSPSRIYPTDPYREDVWPQGLGMLTQKGMRQEYALGKFLKSRYIEHYKLLNSTYISKEIWRDNLDWQPIGIHVVPLDEDYLLAPFAYKCPRFFQLHNADKKQPGYINMSLEYKDMLDYVSENSGQEIDVSSAWKIRDPLIAE</sequence>
<dbReference type="InterPro" id="IPR029033">
    <property type="entry name" value="His_PPase_superfam"/>
</dbReference>
<dbReference type="Gene3D" id="3.40.50.1240">
    <property type="entry name" value="Phosphoglycerate mutase-like"/>
    <property type="match status" value="2"/>
</dbReference>
<dbReference type="OrthoDB" id="6021113at2759"/>
<evidence type="ECO:0000256" key="4">
    <source>
        <dbReference type="ARBA" id="ARBA00022801"/>
    </source>
</evidence>
<dbReference type="GO" id="GO:0003993">
    <property type="term" value="F:acid phosphatase activity"/>
    <property type="evidence" value="ECO:0007669"/>
    <property type="project" value="UniProtKB-EC"/>
</dbReference>
<dbReference type="AlphaFoldDB" id="A0A9W9ZMK1"/>
<evidence type="ECO:0000256" key="2">
    <source>
        <dbReference type="ARBA" id="ARBA00012646"/>
    </source>
</evidence>
<evidence type="ECO:0000256" key="5">
    <source>
        <dbReference type="ARBA" id="ARBA00023157"/>
    </source>
</evidence>
<dbReference type="InterPro" id="IPR050645">
    <property type="entry name" value="Histidine_acid_phosphatase"/>
</dbReference>
<dbReference type="PANTHER" id="PTHR11567:SF211">
    <property type="entry name" value="PROSTATIC ACID PHOSPHATASE"/>
    <property type="match status" value="1"/>
</dbReference>
<dbReference type="Proteomes" id="UP001163046">
    <property type="component" value="Unassembled WGS sequence"/>
</dbReference>
<evidence type="ECO:0000256" key="6">
    <source>
        <dbReference type="ARBA" id="ARBA00023180"/>
    </source>
</evidence>
<dbReference type="EC" id="3.1.3.2" evidence="2"/>
<organism evidence="7 8">
    <name type="scientific">Desmophyllum pertusum</name>
    <dbReference type="NCBI Taxonomy" id="174260"/>
    <lineage>
        <taxon>Eukaryota</taxon>
        <taxon>Metazoa</taxon>
        <taxon>Cnidaria</taxon>
        <taxon>Anthozoa</taxon>
        <taxon>Hexacorallia</taxon>
        <taxon>Scleractinia</taxon>
        <taxon>Caryophylliina</taxon>
        <taxon>Caryophylliidae</taxon>
        <taxon>Desmophyllum</taxon>
    </lineage>
</organism>
<keyword evidence="3" id="KW-0732">Signal</keyword>
<comment type="catalytic activity">
    <reaction evidence="1">
        <text>a phosphate monoester + H2O = an alcohol + phosphate</text>
        <dbReference type="Rhea" id="RHEA:15017"/>
        <dbReference type="ChEBI" id="CHEBI:15377"/>
        <dbReference type="ChEBI" id="CHEBI:30879"/>
        <dbReference type="ChEBI" id="CHEBI:43474"/>
        <dbReference type="ChEBI" id="CHEBI:67140"/>
        <dbReference type="EC" id="3.1.3.2"/>
    </reaction>
</comment>